<comment type="caution">
    <text evidence="1">The sequence shown here is derived from an EMBL/GenBank/DDBJ whole genome shotgun (WGS) entry which is preliminary data.</text>
</comment>
<evidence type="ECO:0000313" key="1">
    <source>
        <dbReference type="EMBL" id="PAX09022.1"/>
    </source>
</evidence>
<name>A0A2A2SIF5_9SPHN</name>
<dbReference type="RefSeq" id="WP_095997520.1">
    <property type="nucleotide sequence ID" value="NZ_NSLI01000002.1"/>
</dbReference>
<gene>
    <name evidence="1" type="ORF">CKY28_06725</name>
</gene>
<organism evidence="1 2">
    <name type="scientific">Sphingomonas lenta</name>
    <dbReference type="NCBI Taxonomy" id="1141887"/>
    <lineage>
        <taxon>Bacteria</taxon>
        <taxon>Pseudomonadati</taxon>
        <taxon>Pseudomonadota</taxon>
        <taxon>Alphaproteobacteria</taxon>
        <taxon>Sphingomonadales</taxon>
        <taxon>Sphingomonadaceae</taxon>
        <taxon>Sphingomonas</taxon>
    </lineage>
</organism>
<accession>A0A2A2SIF5</accession>
<keyword evidence="2" id="KW-1185">Reference proteome</keyword>
<dbReference type="EMBL" id="NSLI01000002">
    <property type="protein sequence ID" value="PAX09022.1"/>
    <property type="molecule type" value="Genomic_DNA"/>
</dbReference>
<evidence type="ECO:0000313" key="2">
    <source>
        <dbReference type="Proteomes" id="UP000218151"/>
    </source>
</evidence>
<proteinExistence type="predicted"/>
<sequence length="88" mass="9571">MAEATWGDANTPPDIDWRMSASLQNVPRGGEEVAEVTSLESAVRAWLELDDEHQVAALLTPEHPIRLNEGAPLAHFSGEGIRALADRL</sequence>
<dbReference type="AlphaFoldDB" id="A0A2A2SIF5"/>
<dbReference type="Proteomes" id="UP000218151">
    <property type="component" value="Unassembled WGS sequence"/>
</dbReference>
<reference evidence="2" key="1">
    <citation type="submission" date="2017-09" db="EMBL/GenBank/DDBJ databases">
        <authorList>
            <person name="Feng G."/>
            <person name="Zhu H."/>
        </authorList>
    </citation>
    <scope>NUCLEOTIDE SEQUENCE [LARGE SCALE GENOMIC DNA]</scope>
    <source>
        <strain evidence="2">1PNM-20</strain>
    </source>
</reference>
<protein>
    <submittedName>
        <fullName evidence="1">Uncharacterized protein</fullName>
    </submittedName>
</protein>
<dbReference type="OrthoDB" id="7509779at2"/>